<dbReference type="Pfam" id="PF18813">
    <property type="entry name" value="PBECR4"/>
    <property type="match status" value="1"/>
</dbReference>
<reference evidence="2 3" key="1">
    <citation type="submission" date="2019-08" db="EMBL/GenBank/DDBJ databases">
        <title>In-depth cultivation of the pig gut microbiome towards novel bacterial diversity and tailored functional studies.</title>
        <authorList>
            <person name="Wylensek D."/>
            <person name="Hitch T.C.A."/>
            <person name="Clavel T."/>
        </authorList>
    </citation>
    <scope>NUCLEOTIDE SEQUENCE [LARGE SCALE GENOMIC DNA]</scope>
    <source>
        <strain evidence="2 3">WCA-389-WT-23D1</strain>
    </source>
</reference>
<keyword evidence="3" id="KW-1185">Reference proteome</keyword>
<sequence>MMATPYTLSDNHKERLRTLAISGAQNFKTRLSNKVFRVICEDHTTEDVRFFSADFKHLTGLYSNLGDEEFYNNCVNGTLDKGNIETMQKYEWQTLKRKGQDVERLYDLLSSDTEKTVLLNELETHTYTFPVAIKNPLLNMCVAFASDAHKARSMRKASNSLNATSTKKVLAIFAKQSYEPNFGEVVYMSDALNVFQGHEELLDSLNSTLQKEYSEQLQAQKK</sequence>
<protein>
    <recommendedName>
        <fullName evidence="1">Phage-Barnase-EndoU-ColicinE5/D-RelE like nuclease 4 domain-containing protein</fullName>
    </recommendedName>
</protein>
<dbReference type="RefSeq" id="WP_154471916.1">
    <property type="nucleotide sequence ID" value="NZ_VUMD01000006.1"/>
</dbReference>
<dbReference type="EMBL" id="VUMD01000006">
    <property type="protein sequence ID" value="MSS36473.1"/>
    <property type="molecule type" value="Genomic_DNA"/>
</dbReference>
<accession>A0A7X2TCT3</accession>
<name>A0A7X2TCT3_9CLOT</name>
<comment type="caution">
    <text evidence="2">The sequence shown here is derived from an EMBL/GenBank/DDBJ whole genome shotgun (WGS) entry which is preliminary data.</text>
</comment>
<proteinExistence type="predicted"/>
<feature type="domain" description="Phage-Barnase-EndoU-ColicinE5/D-RelE like nuclease 4" evidence="1">
    <location>
        <begin position="24"/>
        <end position="175"/>
    </location>
</feature>
<dbReference type="InterPro" id="IPR041420">
    <property type="entry name" value="PBECR4"/>
</dbReference>
<gene>
    <name evidence="2" type="ORF">FYJ39_07800</name>
</gene>
<evidence type="ECO:0000313" key="3">
    <source>
        <dbReference type="Proteomes" id="UP000429958"/>
    </source>
</evidence>
<dbReference type="Proteomes" id="UP000429958">
    <property type="component" value="Unassembled WGS sequence"/>
</dbReference>
<dbReference type="AlphaFoldDB" id="A0A7X2TCT3"/>
<evidence type="ECO:0000259" key="1">
    <source>
        <dbReference type="Pfam" id="PF18813"/>
    </source>
</evidence>
<organism evidence="2 3">
    <name type="scientific">Clostridium porci</name>
    <dbReference type="NCBI Taxonomy" id="2605778"/>
    <lineage>
        <taxon>Bacteria</taxon>
        <taxon>Bacillati</taxon>
        <taxon>Bacillota</taxon>
        <taxon>Clostridia</taxon>
        <taxon>Eubacteriales</taxon>
        <taxon>Clostridiaceae</taxon>
        <taxon>Clostridium</taxon>
    </lineage>
</organism>
<evidence type="ECO:0000313" key="2">
    <source>
        <dbReference type="EMBL" id="MSS36473.1"/>
    </source>
</evidence>